<keyword evidence="1" id="KW-1133">Transmembrane helix</keyword>
<dbReference type="RefSeq" id="WP_089820570.1">
    <property type="nucleotide sequence ID" value="NZ_FODV01000001.1"/>
</dbReference>
<accession>A0A1H8MXX9</accession>
<dbReference type="InterPro" id="IPR020017">
    <property type="entry name" value="XapX_domain"/>
</dbReference>
<feature type="transmembrane region" description="Helical" evidence="1">
    <location>
        <begin position="32"/>
        <end position="49"/>
    </location>
</feature>
<keyword evidence="3" id="KW-1185">Reference proteome</keyword>
<name>A0A1H8MXX9_9EURY</name>
<evidence type="ECO:0000256" key="1">
    <source>
        <dbReference type="SAM" id="Phobius"/>
    </source>
</evidence>
<evidence type="ECO:0000313" key="2">
    <source>
        <dbReference type="EMBL" id="SEO22116.1"/>
    </source>
</evidence>
<organism evidence="2 3">
    <name type="scientific">Halogranum amylolyticum</name>
    <dbReference type="NCBI Taxonomy" id="660520"/>
    <lineage>
        <taxon>Archaea</taxon>
        <taxon>Methanobacteriati</taxon>
        <taxon>Methanobacteriota</taxon>
        <taxon>Stenosarchaea group</taxon>
        <taxon>Halobacteria</taxon>
        <taxon>Halobacteriales</taxon>
        <taxon>Haloferacaceae</taxon>
    </lineage>
</organism>
<proteinExistence type="predicted"/>
<gene>
    <name evidence="2" type="ORF">SAMN04487948_101168</name>
</gene>
<dbReference type="OrthoDB" id="305804at2157"/>
<keyword evidence="1" id="KW-0472">Membrane</keyword>
<sequence length="57" mass="5788">MDLTLVLLATLTGMLTGAVFNAAGVPIPAPPNFAGVMGVVGVFLGYRLVEWASAALL</sequence>
<dbReference type="NCBIfam" id="TIGR03510">
    <property type="entry name" value="XapX"/>
    <property type="match status" value="1"/>
</dbReference>
<dbReference type="Proteomes" id="UP000199126">
    <property type="component" value="Unassembled WGS sequence"/>
</dbReference>
<protein>
    <submittedName>
        <fullName evidence="2">XapX domain-containing protein</fullName>
    </submittedName>
</protein>
<reference evidence="3" key="1">
    <citation type="submission" date="2016-10" db="EMBL/GenBank/DDBJ databases">
        <authorList>
            <person name="Varghese N."/>
            <person name="Submissions S."/>
        </authorList>
    </citation>
    <scope>NUCLEOTIDE SEQUENCE [LARGE SCALE GENOMIC DNA]</scope>
    <source>
        <strain evidence="3">CGMCC 1.10121</strain>
    </source>
</reference>
<dbReference type="AlphaFoldDB" id="A0A1H8MXX9"/>
<dbReference type="EMBL" id="FODV01000001">
    <property type="protein sequence ID" value="SEO22116.1"/>
    <property type="molecule type" value="Genomic_DNA"/>
</dbReference>
<keyword evidence="1" id="KW-0812">Transmembrane</keyword>
<evidence type="ECO:0000313" key="3">
    <source>
        <dbReference type="Proteomes" id="UP000199126"/>
    </source>
</evidence>